<reference evidence="3 4" key="1">
    <citation type="submission" date="2024-06" db="EMBL/GenBank/DDBJ databases">
        <title>Complete genome of Phlyctema vagabunda strain 19-DSS-EL-015.</title>
        <authorList>
            <person name="Fiorenzani C."/>
        </authorList>
    </citation>
    <scope>NUCLEOTIDE SEQUENCE [LARGE SCALE GENOMIC DNA]</scope>
    <source>
        <strain evidence="3 4">19-DSS-EL-015</strain>
    </source>
</reference>
<dbReference type="EMBL" id="JBFCZG010000007">
    <property type="protein sequence ID" value="KAL3419896.1"/>
    <property type="molecule type" value="Genomic_DNA"/>
</dbReference>
<dbReference type="Pfam" id="PF24864">
    <property type="entry name" value="DUF7730"/>
    <property type="match status" value="1"/>
</dbReference>
<keyword evidence="4" id="KW-1185">Reference proteome</keyword>
<gene>
    <name evidence="3" type="ORF">PVAG01_08395</name>
</gene>
<proteinExistence type="predicted"/>
<name>A0ABR4P9A5_9HELO</name>
<sequence>MSRQHSRRKTVLSGTVTCLTAVCWVPCLCIFATAVGCVYLYQGVRTYESPRARERKCRERVKKDRFRRTPKYIACRNEGSTLTLPLAGERWESGRERREKEQGDVDVDVDVNDEVEMQVFGEKMSCPEDGVLKGKTTALQDASLLFRLPPEIRKMVYEEVLAGYVFHVYFQDAYRRLRAERCKSVEPSFWKEVSPNICKGMVCRNQLRVPGAPDRWGGVALLPLLMSCRRVYSETIEMLYNHNAFEFDSLQTLLQFSMTILPQRLPLMKAVQWKRSTFSAVTYLQAPWHQTFPPPEGCVCAVCIAKEVDLDYALTMYGAI</sequence>
<protein>
    <recommendedName>
        <fullName evidence="2">DUF7730 domain-containing protein</fullName>
    </recommendedName>
</protein>
<dbReference type="PANTHER" id="PTHR38790">
    <property type="entry name" value="2EXR DOMAIN-CONTAINING PROTEIN-RELATED"/>
    <property type="match status" value="1"/>
</dbReference>
<evidence type="ECO:0000313" key="3">
    <source>
        <dbReference type="EMBL" id="KAL3419896.1"/>
    </source>
</evidence>
<keyword evidence="1" id="KW-0472">Membrane</keyword>
<accession>A0ABR4P9A5</accession>
<feature type="transmembrane region" description="Helical" evidence="1">
    <location>
        <begin position="12"/>
        <end position="41"/>
    </location>
</feature>
<dbReference type="Proteomes" id="UP001629113">
    <property type="component" value="Unassembled WGS sequence"/>
</dbReference>
<organism evidence="3 4">
    <name type="scientific">Phlyctema vagabunda</name>
    <dbReference type="NCBI Taxonomy" id="108571"/>
    <lineage>
        <taxon>Eukaryota</taxon>
        <taxon>Fungi</taxon>
        <taxon>Dikarya</taxon>
        <taxon>Ascomycota</taxon>
        <taxon>Pezizomycotina</taxon>
        <taxon>Leotiomycetes</taxon>
        <taxon>Helotiales</taxon>
        <taxon>Dermateaceae</taxon>
        <taxon>Phlyctema</taxon>
    </lineage>
</organism>
<keyword evidence="1" id="KW-0812">Transmembrane</keyword>
<comment type="caution">
    <text evidence="3">The sequence shown here is derived from an EMBL/GenBank/DDBJ whole genome shotgun (WGS) entry which is preliminary data.</text>
</comment>
<keyword evidence="1" id="KW-1133">Transmembrane helix</keyword>
<evidence type="ECO:0000313" key="4">
    <source>
        <dbReference type="Proteomes" id="UP001629113"/>
    </source>
</evidence>
<feature type="domain" description="DUF7730" evidence="2">
    <location>
        <begin position="140"/>
        <end position="285"/>
    </location>
</feature>
<evidence type="ECO:0000256" key="1">
    <source>
        <dbReference type="SAM" id="Phobius"/>
    </source>
</evidence>
<dbReference type="InterPro" id="IPR056632">
    <property type="entry name" value="DUF7730"/>
</dbReference>
<evidence type="ECO:0000259" key="2">
    <source>
        <dbReference type="Pfam" id="PF24864"/>
    </source>
</evidence>